<keyword evidence="2" id="KW-0067">ATP-binding</keyword>
<dbReference type="Gene3D" id="3.40.50.300">
    <property type="entry name" value="P-loop containing nucleotide triphosphate hydrolases"/>
    <property type="match status" value="3"/>
</dbReference>
<sequence length="999" mass="113890">MTDPAISREKLHTEEAVELHLVDQLVTQQGWQERPWTAFDRKSALDPEMIEQYVRATQPDAWTRLCDQYPGKERETLARQVEARLKAVGTLEVLRQGITIVPGIKITLCTFKPASGLNPATLRAYEGNILGVMRQVRYSLRSENAIDVVLFVNGIPFATMELKNTLTGSTYQTAETQYRKDRAPNGEPLLTFKRGALVHFALDQDNVSMTTQLNNGKTRFLPFNRGRDGGAGNPDVEDEFRIAYLYRDIGARKAVFSREVLLGILHRFVLVDEVEQPGGRVKRTTIWPRFQQLDAVRMLIQDAKANGAGQNYLFQHSAGSGKSNTIAWAAHHLATLHDDQDQAIFDTVIVVTDRVVLDRQLQQTIKSFAQTEGYVKPIDGTSRQLKKAIEDGAKIIISTIHKFSTEQLSVLKNEDRKRFAIIIDEAHSSQSGKHADSMARVLADGGISEEEREYDATEQALLELQRLRGPQANLSYLAFTATPKNVTMERFGRPGENGPEPFHLYSMRQAVEENFILDVLRNYQTYKSYAKLEKAIDEDPELLERKSSRKVARFIDFHETAMIQKAEVIVEHFRRHVLPELSGQAKAMVVTSSREHAIRTHQAISKYIKDQGYTDVTSLVAFSGEIAIDGTPYTEPGINGFSETELPRQFDGGTYNVLVVAEKYQTGFDQPKLVAMYIDRRLSGLQTVQTLARLNRIYPSKERTFILDFRNTVEEIQEAFKPYYNVTQLEDISDPNQVYNLEARLKAFGVLEQAEIDRFVTRFLQATRRTDERPILEGIVRQAVTRFNENLNEDDQEEFRQVLASFLRFYSFIAQVVDLADTDLEKLHLYGSWLKRILPTRQAPQGEDVTDDMLEMAAFRLEKEGAEQNASLGKDDNQALSPIDRFGANPYTEEESKTLTEIIQAFNARHGTEFSEEDYIRFEAVNNDILDDDVWAEMLRNNDPRDVRPRFDAEFTRRAIRAFQRDNAMRNAFMQDQEARDMLMGLMFQRAVRGAGRAA</sequence>
<dbReference type="InterPro" id="IPR007409">
    <property type="entry name" value="Restrct_endonuc_type1_HsdR_N"/>
</dbReference>
<dbReference type="AlphaFoldDB" id="A0A2T7FSY7"/>
<dbReference type="InterPro" id="IPR027417">
    <property type="entry name" value="P-loop_NTPase"/>
</dbReference>
<proteinExistence type="predicted"/>
<dbReference type="PROSITE" id="PS51192">
    <property type="entry name" value="HELICASE_ATP_BIND_1"/>
    <property type="match status" value="1"/>
</dbReference>
<feature type="domain" description="Helicase ATP-binding" evidence="1">
    <location>
        <begin position="303"/>
        <end position="501"/>
    </location>
</feature>
<dbReference type="OrthoDB" id="9758243at2"/>
<dbReference type="InterPro" id="IPR055180">
    <property type="entry name" value="HsdR_RecA-like_helicase_dom_2"/>
</dbReference>
<dbReference type="Gene3D" id="3.90.1570.50">
    <property type="match status" value="1"/>
</dbReference>
<dbReference type="GO" id="GO:0009035">
    <property type="term" value="F:type I site-specific deoxyribonuclease activity"/>
    <property type="evidence" value="ECO:0007669"/>
    <property type="project" value="UniProtKB-EC"/>
</dbReference>
<dbReference type="SUPFAM" id="SSF52540">
    <property type="entry name" value="P-loop containing nucleoside triphosphate hydrolases"/>
    <property type="match status" value="2"/>
</dbReference>
<dbReference type="PANTHER" id="PTHR42927:SF1">
    <property type="entry name" value="HELICASE SUPERFAMILY 1 AND 2 DOMAIN-CONTAINING PROTEIN"/>
    <property type="match status" value="1"/>
</dbReference>
<name>A0A2T7FSY7_9RHOB</name>
<dbReference type="GO" id="GO:0005524">
    <property type="term" value="F:ATP binding"/>
    <property type="evidence" value="ECO:0007669"/>
    <property type="project" value="UniProtKB-KW"/>
</dbReference>
<reference evidence="2 3" key="1">
    <citation type="submission" date="2018-04" db="EMBL/GenBank/DDBJ databases">
        <title>Pelagivirga bohaiensis gen. nov., sp. nov., a bacterium isolated from the Bohai Sea.</title>
        <authorList>
            <person name="Ji X."/>
        </authorList>
    </citation>
    <scope>NUCLEOTIDE SEQUENCE [LARGE SCALE GENOMIC DNA]</scope>
    <source>
        <strain evidence="2 3">BH-SD16</strain>
    </source>
</reference>
<dbReference type="Pfam" id="PF22679">
    <property type="entry name" value="T1R_D3-like"/>
    <property type="match status" value="1"/>
</dbReference>
<accession>A0A2T7FSY7</accession>
<dbReference type="InterPro" id="IPR040980">
    <property type="entry name" value="SWI2_SNF2"/>
</dbReference>
<evidence type="ECO:0000259" key="1">
    <source>
        <dbReference type="PROSITE" id="PS51192"/>
    </source>
</evidence>
<keyword evidence="2" id="KW-0378">Hydrolase</keyword>
<dbReference type="RefSeq" id="WP_108642112.1">
    <property type="nucleotide sequence ID" value="NZ_QCYG01000012.1"/>
</dbReference>
<dbReference type="Proteomes" id="UP000244817">
    <property type="component" value="Unassembled WGS sequence"/>
</dbReference>
<dbReference type="EMBL" id="QCYG01000012">
    <property type="protein sequence ID" value="PVA05265.1"/>
    <property type="molecule type" value="Genomic_DNA"/>
</dbReference>
<protein>
    <submittedName>
        <fullName evidence="2">DEAD/DEAH box helicase</fullName>
    </submittedName>
</protein>
<keyword evidence="2" id="KW-0547">Nucleotide-binding</keyword>
<dbReference type="PANTHER" id="PTHR42927">
    <property type="entry name" value="HELICASE SUPERFAMILY 1 AND 2 DOMAIN-CONTAINING PROTEIN"/>
    <property type="match status" value="1"/>
</dbReference>
<dbReference type="SMART" id="SM00487">
    <property type="entry name" value="DEXDc"/>
    <property type="match status" value="1"/>
</dbReference>
<organism evidence="2 3">
    <name type="scientific">Thalassorhabdomicrobium marinisediminis</name>
    <dbReference type="NCBI Taxonomy" id="2170577"/>
    <lineage>
        <taxon>Bacteria</taxon>
        <taxon>Pseudomonadati</taxon>
        <taxon>Pseudomonadota</taxon>
        <taxon>Alphaproteobacteria</taxon>
        <taxon>Rhodobacterales</taxon>
        <taxon>Paracoccaceae</taxon>
        <taxon>Thalassorhabdomicrobium</taxon>
    </lineage>
</organism>
<dbReference type="InterPro" id="IPR014001">
    <property type="entry name" value="Helicase_ATP-bd"/>
</dbReference>
<dbReference type="GO" id="GO:0009307">
    <property type="term" value="P:DNA restriction-modification system"/>
    <property type="evidence" value="ECO:0007669"/>
    <property type="project" value="UniProtKB-KW"/>
</dbReference>
<dbReference type="GO" id="GO:0004386">
    <property type="term" value="F:helicase activity"/>
    <property type="evidence" value="ECO:0007669"/>
    <property type="project" value="UniProtKB-KW"/>
</dbReference>
<keyword evidence="3" id="KW-1185">Reference proteome</keyword>
<evidence type="ECO:0000313" key="2">
    <source>
        <dbReference type="EMBL" id="PVA05265.1"/>
    </source>
</evidence>
<dbReference type="GO" id="GO:0003677">
    <property type="term" value="F:DNA binding"/>
    <property type="evidence" value="ECO:0007669"/>
    <property type="project" value="UniProtKB-KW"/>
</dbReference>
<keyword evidence="2" id="KW-0347">Helicase</keyword>
<gene>
    <name evidence="2" type="ORF">DC363_15705</name>
</gene>
<evidence type="ECO:0000313" key="3">
    <source>
        <dbReference type="Proteomes" id="UP000244817"/>
    </source>
</evidence>
<dbReference type="Pfam" id="PF04313">
    <property type="entry name" value="HSDR_N"/>
    <property type="match status" value="1"/>
</dbReference>
<comment type="caution">
    <text evidence="2">The sequence shown here is derived from an EMBL/GenBank/DDBJ whole genome shotgun (WGS) entry which is preliminary data.</text>
</comment>
<dbReference type="Pfam" id="PF18766">
    <property type="entry name" value="SWI2_SNF2"/>
    <property type="match status" value="1"/>
</dbReference>